<dbReference type="OrthoDB" id="9810735at2"/>
<comment type="subunit">
    <text evidence="9">Component of the Sec protein translocase complex. Heterotrimer consisting of SecY, SecE and SecG subunits. The heterotrimers can form oligomers, although 1 heterotrimer is thought to be able to translocate proteins. Interacts with the ribosome. Interacts with SecDF, and other proteins may be involved. Interacts with SecA.</text>
</comment>
<dbReference type="PANTHER" id="PTHR33910:SF1">
    <property type="entry name" value="PROTEIN TRANSLOCASE SUBUNIT SECE"/>
    <property type="match status" value="1"/>
</dbReference>
<name>A0A4U3L0K9_9BACT</name>
<dbReference type="GO" id="GO:0005886">
    <property type="term" value="C:plasma membrane"/>
    <property type="evidence" value="ECO:0007669"/>
    <property type="project" value="UniProtKB-SubCell"/>
</dbReference>
<dbReference type="GO" id="GO:0008320">
    <property type="term" value="F:protein transmembrane transporter activity"/>
    <property type="evidence" value="ECO:0007669"/>
    <property type="project" value="UniProtKB-UniRule"/>
</dbReference>
<evidence type="ECO:0000256" key="4">
    <source>
        <dbReference type="ARBA" id="ARBA00022692"/>
    </source>
</evidence>
<comment type="caution">
    <text evidence="10">The sequence shown here is derived from an EMBL/GenBank/DDBJ whole genome shotgun (WGS) entry which is preliminary data.</text>
</comment>
<evidence type="ECO:0000313" key="10">
    <source>
        <dbReference type="EMBL" id="TKK68495.1"/>
    </source>
</evidence>
<sequence>MNKISNYIRESYHELLEKVTWPTSTQLQQSTVIVLAATVIITAIVALMDLASSYLLKLIYSFF</sequence>
<dbReference type="RefSeq" id="WP_137261683.1">
    <property type="nucleotide sequence ID" value="NZ_SZQL01000007.1"/>
</dbReference>
<dbReference type="Pfam" id="PF00584">
    <property type="entry name" value="SecE"/>
    <property type="match status" value="1"/>
</dbReference>
<evidence type="ECO:0000313" key="11">
    <source>
        <dbReference type="Proteomes" id="UP000305848"/>
    </source>
</evidence>
<evidence type="ECO:0000256" key="6">
    <source>
        <dbReference type="ARBA" id="ARBA00022989"/>
    </source>
</evidence>
<evidence type="ECO:0000256" key="7">
    <source>
        <dbReference type="ARBA" id="ARBA00023010"/>
    </source>
</evidence>
<dbReference type="InterPro" id="IPR038379">
    <property type="entry name" value="SecE_sf"/>
</dbReference>
<keyword evidence="8 9" id="KW-0472">Membrane</keyword>
<proteinExistence type="inferred from homology"/>
<accession>A0A4U3L0K9</accession>
<keyword evidence="5 9" id="KW-0653">Protein transport</keyword>
<organism evidence="10 11">
    <name type="scientific">Ilyomonas limi</name>
    <dbReference type="NCBI Taxonomy" id="2575867"/>
    <lineage>
        <taxon>Bacteria</taxon>
        <taxon>Pseudomonadati</taxon>
        <taxon>Bacteroidota</taxon>
        <taxon>Chitinophagia</taxon>
        <taxon>Chitinophagales</taxon>
        <taxon>Chitinophagaceae</taxon>
        <taxon>Ilyomonas</taxon>
    </lineage>
</organism>
<evidence type="ECO:0000256" key="3">
    <source>
        <dbReference type="ARBA" id="ARBA00022475"/>
    </source>
</evidence>
<dbReference type="HAMAP" id="MF_00422">
    <property type="entry name" value="SecE"/>
    <property type="match status" value="1"/>
</dbReference>
<evidence type="ECO:0000256" key="9">
    <source>
        <dbReference type="HAMAP-Rule" id="MF_00422"/>
    </source>
</evidence>
<keyword evidence="3 9" id="KW-1003">Cell membrane</keyword>
<protein>
    <recommendedName>
        <fullName evidence="9">Protein translocase subunit SecE</fullName>
    </recommendedName>
</protein>
<dbReference type="PANTHER" id="PTHR33910">
    <property type="entry name" value="PROTEIN TRANSLOCASE SUBUNIT SECE"/>
    <property type="match status" value="1"/>
</dbReference>
<keyword evidence="7 9" id="KW-0811">Translocation</keyword>
<keyword evidence="6 9" id="KW-1133">Transmembrane helix</keyword>
<reference evidence="10 11" key="1">
    <citation type="submission" date="2019-05" db="EMBL/GenBank/DDBJ databases">
        <title>Panacibacter sp. strain 17mud1-8 Genome sequencing and assembly.</title>
        <authorList>
            <person name="Chhetri G."/>
        </authorList>
    </citation>
    <scope>NUCLEOTIDE SEQUENCE [LARGE SCALE GENOMIC DNA]</scope>
    <source>
        <strain evidence="10 11">17mud1-8</strain>
    </source>
</reference>
<dbReference type="InterPro" id="IPR005807">
    <property type="entry name" value="SecE_bac"/>
</dbReference>
<keyword evidence="11" id="KW-1185">Reference proteome</keyword>
<comment type="subcellular location">
    <subcellularLocation>
        <location evidence="9">Cell membrane</location>
        <topology evidence="9">Single-pass membrane protein</topology>
    </subcellularLocation>
    <subcellularLocation>
        <location evidence="1">Membrane</location>
    </subcellularLocation>
</comment>
<dbReference type="EMBL" id="SZQL01000007">
    <property type="protein sequence ID" value="TKK68495.1"/>
    <property type="molecule type" value="Genomic_DNA"/>
</dbReference>
<dbReference type="Gene3D" id="1.20.5.1030">
    <property type="entry name" value="Preprotein translocase secy subunit"/>
    <property type="match status" value="1"/>
</dbReference>
<evidence type="ECO:0000256" key="2">
    <source>
        <dbReference type="ARBA" id="ARBA00022448"/>
    </source>
</evidence>
<dbReference type="GO" id="GO:0009306">
    <property type="term" value="P:protein secretion"/>
    <property type="evidence" value="ECO:0007669"/>
    <property type="project" value="UniProtKB-UniRule"/>
</dbReference>
<dbReference type="GO" id="GO:0006605">
    <property type="term" value="P:protein targeting"/>
    <property type="evidence" value="ECO:0007669"/>
    <property type="project" value="UniProtKB-UniRule"/>
</dbReference>
<keyword evidence="4 9" id="KW-0812">Transmembrane</keyword>
<dbReference type="Proteomes" id="UP000305848">
    <property type="component" value="Unassembled WGS sequence"/>
</dbReference>
<dbReference type="NCBIfam" id="TIGR00964">
    <property type="entry name" value="secE_bact"/>
    <property type="match status" value="1"/>
</dbReference>
<evidence type="ECO:0000256" key="1">
    <source>
        <dbReference type="ARBA" id="ARBA00004370"/>
    </source>
</evidence>
<evidence type="ECO:0000256" key="5">
    <source>
        <dbReference type="ARBA" id="ARBA00022927"/>
    </source>
</evidence>
<evidence type="ECO:0000256" key="8">
    <source>
        <dbReference type="ARBA" id="ARBA00023136"/>
    </source>
</evidence>
<dbReference type="GO" id="GO:0065002">
    <property type="term" value="P:intracellular protein transmembrane transport"/>
    <property type="evidence" value="ECO:0007669"/>
    <property type="project" value="UniProtKB-UniRule"/>
</dbReference>
<feature type="transmembrane region" description="Helical" evidence="9">
    <location>
        <begin position="32"/>
        <end position="56"/>
    </location>
</feature>
<dbReference type="GO" id="GO:0043952">
    <property type="term" value="P:protein transport by the Sec complex"/>
    <property type="evidence" value="ECO:0007669"/>
    <property type="project" value="UniProtKB-UniRule"/>
</dbReference>
<dbReference type="InterPro" id="IPR001901">
    <property type="entry name" value="Translocase_SecE/Sec61-g"/>
</dbReference>
<dbReference type="AlphaFoldDB" id="A0A4U3L0K9"/>
<comment type="similarity">
    <text evidence="9">Belongs to the SecE/SEC61-gamma family.</text>
</comment>
<keyword evidence="2 9" id="KW-0813">Transport</keyword>
<comment type="function">
    <text evidence="9">Essential subunit of the Sec protein translocation channel SecYEG. Clamps together the 2 halves of SecY. May contact the channel plug during translocation.</text>
</comment>
<gene>
    <name evidence="9 10" type="primary">secE</name>
    <name evidence="10" type="ORF">FC093_10245</name>
</gene>